<keyword evidence="3" id="KW-1185">Reference proteome</keyword>
<feature type="signal peptide" evidence="1">
    <location>
        <begin position="1"/>
        <end position="18"/>
    </location>
</feature>
<evidence type="ECO:0000313" key="2">
    <source>
        <dbReference type="EMBL" id="MBC9178214.1"/>
    </source>
</evidence>
<name>A0ABR7R927_9PROT</name>
<comment type="caution">
    <text evidence="2">The sequence shown here is derived from an EMBL/GenBank/DDBJ whole genome shotgun (WGS) entry which is preliminary data.</text>
</comment>
<dbReference type="EMBL" id="JACTUZ010000066">
    <property type="protein sequence ID" value="MBC9178214.1"/>
    <property type="molecule type" value="Genomic_DNA"/>
</dbReference>
<accession>A0ABR7R927</accession>
<feature type="chain" id="PRO_5045565105" description="Lipoprotein" evidence="1">
    <location>
        <begin position="19"/>
        <end position="66"/>
    </location>
</feature>
<protein>
    <recommendedName>
        <fullName evidence="4">Lipoprotein</fullName>
    </recommendedName>
</protein>
<proteinExistence type="predicted"/>
<evidence type="ECO:0008006" key="4">
    <source>
        <dbReference type="Google" id="ProtNLM"/>
    </source>
</evidence>
<organism evidence="2 3">
    <name type="scientific">Pseudoroseomonas ludipueritiae</name>
    <dbReference type="NCBI Taxonomy" id="198093"/>
    <lineage>
        <taxon>Bacteria</taxon>
        <taxon>Pseudomonadati</taxon>
        <taxon>Pseudomonadota</taxon>
        <taxon>Alphaproteobacteria</taxon>
        <taxon>Acetobacterales</taxon>
        <taxon>Acetobacteraceae</taxon>
        <taxon>Pseudoroseomonas</taxon>
    </lineage>
</organism>
<dbReference type="Proteomes" id="UP000603940">
    <property type="component" value="Unassembled WGS sequence"/>
</dbReference>
<evidence type="ECO:0000256" key="1">
    <source>
        <dbReference type="SAM" id="SignalP"/>
    </source>
</evidence>
<reference evidence="2 3" key="1">
    <citation type="journal article" date="2009" name="Int. J. Syst. Evol. Microbiol.">
        <title>Transfer of Teichococcus ludipueritiae and Muricoccus roseus to the genus Roseomonas, as Roseomonas ludipueritiae comb. nov. and Roseomonas rosea comb. nov., respectively, and emended description of the genus Roseomonas.</title>
        <authorList>
            <person name="Sanchez-Porro C."/>
            <person name="Gallego V."/>
            <person name="Busse H.J."/>
            <person name="Kampfer P."/>
            <person name="Ventosa A."/>
        </authorList>
    </citation>
    <scope>NUCLEOTIDE SEQUENCE [LARGE SCALE GENOMIC DNA]</scope>
    <source>
        <strain evidence="2 3">DSM 14915</strain>
    </source>
</reference>
<keyword evidence="1" id="KW-0732">Signal</keyword>
<sequence length="66" mass="7175">MIKVAVRTLALLFMWQLAACATHQAGSSLDDEGYSASSSDYANAIMAGMERARAMRELRLQSSIAH</sequence>
<gene>
    <name evidence="2" type="ORF">IBL25_14810</name>
</gene>
<dbReference type="RefSeq" id="WP_187779319.1">
    <property type="nucleotide sequence ID" value="NZ_JACTUZ010000066.1"/>
</dbReference>
<evidence type="ECO:0000313" key="3">
    <source>
        <dbReference type="Proteomes" id="UP000603940"/>
    </source>
</evidence>